<keyword evidence="2" id="KW-0678">Repressor</keyword>
<dbReference type="NCBIfam" id="TIGR00498">
    <property type="entry name" value="lexA"/>
    <property type="match status" value="1"/>
</dbReference>
<dbReference type="InterPro" id="IPR039418">
    <property type="entry name" value="LexA-like"/>
</dbReference>
<organism evidence="14 15">
    <name type="scientific">Clostridium tertium</name>
    <dbReference type="NCBI Taxonomy" id="1559"/>
    <lineage>
        <taxon>Bacteria</taxon>
        <taxon>Bacillati</taxon>
        <taxon>Bacillota</taxon>
        <taxon>Clostridia</taxon>
        <taxon>Eubacteriales</taxon>
        <taxon>Clostridiaceae</taxon>
        <taxon>Clostridium</taxon>
    </lineage>
</organism>
<evidence type="ECO:0000256" key="3">
    <source>
        <dbReference type="ARBA" id="ARBA00022705"/>
    </source>
</evidence>
<dbReference type="InterPro" id="IPR015927">
    <property type="entry name" value="Peptidase_S24_S26A/B/C"/>
</dbReference>
<dbReference type="AlphaFoldDB" id="A0A9X4B1V0"/>
<evidence type="ECO:0000256" key="1">
    <source>
        <dbReference type="ARBA" id="ARBA00007484"/>
    </source>
</evidence>
<keyword evidence="9" id="KW-0804">Transcription</keyword>
<dbReference type="GO" id="GO:0045892">
    <property type="term" value="P:negative regulation of DNA-templated transcription"/>
    <property type="evidence" value="ECO:0007669"/>
    <property type="project" value="InterPro"/>
</dbReference>
<dbReference type="SUPFAM" id="SSF51306">
    <property type="entry name" value="LexA/Signal peptidase"/>
    <property type="match status" value="1"/>
</dbReference>
<evidence type="ECO:0000256" key="11">
    <source>
        <dbReference type="ARBA" id="ARBA00023236"/>
    </source>
</evidence>
<dbReference type="GO" id="GO:0006281">
    <property type="term" value="P:DNA repair"/>
    <property type="evidence" value="ECO:0007669"/>
    <property type="project" value="UniProtKB-KW"/>
</dbReference>
<dbReference type="GO" id="GO:0006260">
    <property type="term" value="P:DNA replication"/>
    <property type="evidence" value="ECO:0007669"/>
    <property type="project" value="UniProtKB-KW"/>
</dbReference>
<reference evidence="14" key="1">
    <citation type="submission" date="2022-05" db="EMBL/GenBank/DDBJ databases">
        <title>Draft genome sequence of Clostridium tertium strain CP3 isolated from Peru.</title>
        <authorList>
            <person name="Hurtado R."/>
            <person name="Lima L."/>
            <person name="Sousa T."/>
            <person name="Jaiswal A.K."/>
            <person name="Tiwari S."/>
            <person name="Maturrano L."/>
            <person name="Brenig B."/>
            <person name="Azevedo V."/>
        </authorList>
    </citation>
    <scope>NUCLEOTIDE SEQUENCE</scope>
    <source>
        <strain evidence="14">CP3</strain>
    </source>
</reference>
<evidence type="ECO:0000256" key="12">
    <source>
        <dbReference type="RuleBase" id="RU003991"/>
    </source>
</evidence>
<evidence type="ECO:0000259" key="13">
    <source>
        <dbReference type="Pfam" id="PF00717"/>
    </source>
</evidence>
<dbReference type="InterPro" id="IPR036286">
    <property type="entry name" value="LexA/Signal_pep-like_sf"/>
</dbReference>
<dbReference type="InterPro" id="IPR006200">
    <property type="entry name" value="LexA"/>
</dbReference>
<evidence type="ECO:0000256" key="7">
    <source>
        <dbReference type="ARBA" id="ARBA00023015"/>
    </source>
</evidence>
<gene>
    <name evidence="14" type="primary">lexA</name>
    <name evidence="14" type="ORF">NE398_13270</name>
</gene>
<evidence type="ECO:0000256" key="9">
    <source>
        <dbReference type="ARBA" id="ARBA00023163"/>
    </source>
</evidence>
<comment type="caution">
    <text evidence="14">The sequence shown here is derived from an EMBL/GenBank/DDBJ whole genome shotgun (WGS) entry which is preliminary data.</text>
</comment>
<accession>A0A9X4B1V0</accession>
<evidence type="ECO:0000256" key="5">
    <source>
        <dbReference type="ARBA" id="ARBA00022801"/>
    </source>
</evidence>
<dbReference type="GO" id="GO:0003677">
    <property type="term" value="F:DNA binding"/>
    <property type="evidence" value="ECO:0007669"/>
    <property type="project" value="UniProtKB-KW"/>
</dbReference>
<dbReference type="EC" id="3.4.21.88" evidence="14"/>
<evidence type="ECO:0000313" key="14">
    <source>
        <dbReference type="EMBL" id="MDC4241132.1"/>
    </source>
</evidence>
<dbReference type="Pfam" id="PF00717">
    <property type="entry name" value="Peptidase_S24"/>
    <property type="match status" value="1"/>
</dbReference>
<dbReference type="InterPro" id="IPR027417">
    <property type="entry name" value="P-loop_NTPase"/>
</dbReference>
<keyword evidence="7" id="KW-0805">Transcription regulation</keyword>
<dbReference type="SUPFAM" id="SSF52540">
    <property type="entry name" value="P-loop containing nucleoside triphosphate hydrolases"/>
    <property type="match status" value="1"/>
</dbReference>
<protein>
    <submittedName>
        <fullName evidence="14">Transcriptional repressor LexA</fullName>
        <ecNumber evidence="14">3.4.21.88</ecNumber>
    </submittedName>
</protein>
<keyword evidence="15" id="KW-1185">Reference proteome</keyword>
<evidence type="ECO:0000256" key="6">
    <source>
        <dbReference type="ARBA" id="ARBA00022813"/>
    </source>
</evidence>
<dbReference type="InterPro" id="IPR050077">
    <property type="entry name" value="LexA_repressor"/>
</dbReference>
<keyword evidence="4" id="KW-0227">DNA damage</keyword>
<comment type="similarity">
    <text evidence="1 12">Belongs to the peptidase S24 family.</text>
</comment>
<dbReference type="PRINTS" id="PR00726">
    <property type="entry name" value="LEXASERPTASE"/>
</dbReference>
<dbReference type="PANTHER" id="PTHR33516">
    <property type="entry name" value="LEXA REPRESSOR"/>
    <property type="match status" value="1"/>
</dbReference>
<dbReference type="Proteomes" id="UP001141183">
    <property type="component" value="Unassembled WGS sequence"/>
</dbReference>
<feature type="domain" description="Peptidase S24/S26A/S26B/S26C" evidence="13">
    <location>
        <begin position="352"/>
        <end position="467"/>
    </location>
</feature>
<dbReference type="InterPro" id="IPR006197">
    <property type="entry name" value="Peptidase_S24_LexA"/>
</dbReference>
<dbReference type="RefSeq" id="WP_272470468.1">
    <property type="nucleotide sequence ID" value="NZ_JAMRYU010000013.1"/>
</dbReference>
<evidence type="ECO:0000256" key="4">
    <source>
        <dbReference type="ARBA" id="ARBA00022763"/>
    </source>
</evidence>
<dbReference type="Gene3D" id="3.40.50.300">
    <property type="entry name" value="P-loop containing nucleotide triphosphate hydrolases"/>
    <property type="match status" value="1"/>
</dbReference>
<dbReference type="CDD" id="cd06529">
    <property type="entry name" value="S24_LexA-like"/>
    <property type="match status" value="1"/>
</dbReference>
<keyword evidence="8" id="KW-0238">DNA-binding</keyword>
<dbReference type="Gene3D" id="2.10.109.10">
    <property type="entry name" value="Umud Fragment, subunit A"/>
    <property type="match status" value="1"/>
</dbReference>
<dbReference type="GO" id="GO:0004252">
    <property type="term" value="F:serine-type endopeptidase activity"/>
    <property type="evidence" value="ECO:0007669"/>
    <property type="project" value="UniProtKB-EC"/>
</dbReference>
<dbReference type="PANTHER" id="PTHR33516:SF2">
    <property type="entry name" value="LEXA REPRESSOR-RELATED"/>
    <property type="match status" value="1"/>
</dbReference>
<evidence type="ECO:0000256" key="10">
    <source>
        <dbReference type="ARBA" id="ARBA00023204"/>
    </source>
</evidence>
<proteinExistence type="inferred from homology"/>
<keyword evidence="3" id="KW-0235">DNA replication</keyword>
<keyword evidence="10" id="KW-0234">DNA repair</keyword>
<evidence type="ECO:0000256" key="8">
    <source>
        <dbReference type="ARBA" id="ARBA00023125"/>
    </source>
</evidence>
<sequence>MELSKVQNRFINHKSSGYQLLKGKEGTGKSTASIYKAINLENNYCIYEEDKILFVTSNYTKTYEAMELYKKESNENYFYSLFSLEKDRLNIITLEELIDTYSKAFRREKGLAMQVIDKVIGIEILKELENEISSFYKKSKFLQKTTMNFILEEILWIKASNFSKDYYLEVDRKGRGGRIKKSSYTRESIYKIKDLYNENLINKGLMDEYDHVIYAISYINNHGGLYSHVILDDMEKFTKGEIDFIKAIYKNKPHSSFVFILNSELNNKENSWMVKGRKVNTLGIDVKGKSFNFKTKYDLKKKKQVDTVEKYKYINLKNKGIVEFNIDTASNRKEVFEGNDICYNENELEDIPMFNNIAAGTPIEMNDNIEGSFYIPKYWLERGKDTFILRVKGDSMVEKDICDGDLVVIKKQGTANHNEIVAASLDGEATLKTLNLNGDLPKLMPANSLYAPINLENKEVNILGVAIGIIKQEIN</sequence>
<dbReference type="EMBL" id="JAMRYU010000013">
    <property type="protein sequence ID" value="MDC4241132.1"/>
    <property type="molecule type" value="Genomic_DNA"/>
</dbReference>
<keyword evidence="5 12" id="KW-0378">Hydrolase</keyword>
<dbReference type="GO" id="GO:0009432">
    <property type="term" value="P:SOS response"/>
    <property type="evidence" value="ECO:0007669"/>
    <property type="project" value="UniProtKB-KW"/>
</dbReference>
<evidence type="ECO:0000256" key="2">
    <source>
        <dbReference type="ARBA" id="ARBA00022491"/>
    </source>
</evidence>
<keyword evidence="11" id="KW-0742">SOS response</keyword>
<keyword evidence="6 12" id="KW-0068">Autocatalytic cleavage</keyword>
<name>A0A9X4B1V0_9CLOT</name>
<evidence type="ECO:0000313" key="15">
    <source>
        <dbReference type="Proteomes" id="UP001141183"/>
    </source>
</evidence>